<accession>A0A150GVA1</accession>
<sequence>MASPRGQRSLGAAVPCGGAARRRYPDAAKTARLIVLSRVLGLPAAGALAILNRTPELLGLSPEALEATLGAVADLTGIRPTRLASLLVVDASLLLKPDVLKARQQDLSDAGKVLRLGERDVAFALSQRPALLAMTGERQQQALQELADAWGLLRRI</sequence>
<dbReference type="Proteomes" id="UP000075714">
    <property type="component" value="Unassembled WGS sequence"/>
</dbReference>
<comment type="caution">
    <text evidence="1">The sequence shown here is derived from an EMBL/GenBank/DDBJ whole genome shotgun (WGS) entry which is preliminary data.</text>
</comment>
<dbReference type="EMBL" id="LSYV01000007">
    <property type="protein sequence ID" value="KXZ53618.1"/>
    <property type="molecule type" value="Genomic_DNA"/>
</dbReference>
<name>A0A150GVA1_GONPE</name>
<dbReference type="AlphaFoldDB" id="A0A150GVA1"/>
<proteinExistence type="predicted"/>
<dbReference type="Gene3D" id="1.25.70.10">
    <property type="entry name" value="Transcription termination factor 3, mitochondrial"/>
    <property type="match status" value="1"/>
</dbReference>
<evidence type="ECO:0000313" key="1">
    <source>
        <dbReference type="EMBL" id="KXZ53618.1"/>
    </source>
</evidence>
<organism evidence="1 2">
    <name type="scientific">Gonium pectorale</name>
    <name type="common">Green alga</name>
    <dbReference type="NCBI Taxonomy" id="33097"/>
    <lineage>
        <taxon>Eukaryota</taxon>
        <taxon>Viridiplantae</taxon>
        <taxon>Chlorophyta</taxon>
        <taxon>core chlorophytes</taxon>
        <taxon>Chlorophyceae</taxon>
        <taxon>CS clade</taxon>
        <taxon>Chlamydomonadales</taxon>
        <taxon>Volvocaceae</taxon>
        <taxon>Gonium</taxon>
    </lineage>
</organism>
<keyword evidence="2" id="KW-1185">Reference proteome</keyword>
<protein>
    <submittedName>
        <fullName evidence="1">Uncharacterized protein</fullName>
    </submittedName>
</protein>
<evidence type="ECO:0000313" key="2">
    <source>
        <dbReference type="Proteomes" id="UP000075714"/>
    </source>
</evidence>
<gene>
    <name evidence="1" type="ORF">GPECTOR_6g535</name>
</gene>
<reference evidence="2" key="1">
    <citation type="journal article" date="2016" name="Nat. Commun.">
        <title>The Gonium pectorale genome demonstrates co-option of cell cycle regulation during the evolution of multicellularity.</title>
        <authorList>
            <person name="Hanschen E.R."/>
            <person name="Marriage T.N."/>
            <person name="Ferris P.J."/>
            <person name="Hamaji T."/>
            <person name="Toyoda A."/>
            <person name="Fujiyama A."/>
            <person name="Neme R."/>
            <person name="Noguchi H."/>
            <person name="Minakuchi Y."/>
            <person name="Suzuki M."/>
            <person name="Kawai-Toyooka H."/>
            <person name="Smith D.R."/>
            <person name="Sparks H."/>
            <person name="Anderson J."/>
            <person name="Bakaric R."/>
            <person name="Luria V."/>
            <person name="Karger A."/>
            <person name="Kirschner M.W."/>
            <person name="Durand P.M."/>
            <person name="Michod R.E."/>
            <person name="Nozaki H."/>
            <person name="Olson B.J."/>
        </authorList>
    </citation>
    <scope>NUCLEOTIDE SEQUENCE [LARGE SCALE GENOMIC DNA]</scope>
    <source>
        <strain evidence="2">NIES-2863</strain>
    </source>
</reference>
<dbReference type="InterPro" id="IPR038538">
    <property type="entry name" value="MTERF_sf"/>
</dbReference>